<organism evidence="2">
    <name type="scientific">hydrothermal vent metagenome</name>
    <dbReference type="NCBI Taxonomy" id="652676"/>
    <lineage>
        <taxon>unclassified sequences</taxon>
        <taxon>metagenomes</taxon>
        <taxon>ecological metagenomes</taxon>
    </lineage>
</organism>
<dbReference type="InterPro" id="IPR021255">
    <property type="entry name" value="DUF2807"/>
</dbReference>
<dbReference type="PANTHER" id="PTHR39200">
    <property type="entry name" value="HYPOTHETICAL EXPORTED PROTEIN"/>
    <property type="match status" value="1"/>
</dbReference>
<dbReference type="Gene3D" id="2.160.20.120">
    <property type="match status" value="1"/>
</dbReference>
<name>A0A3B0TQP0_9ZZZZ</name>
<proteinExistence type="predicted"/>
<protein>
    <recommendedName>
        <fullName evidence="1">Putative auto-transporter adhesin head GIN domain-containing protein</fullName>
    </recommendedName>
</protein>
<dbReference type="Pfam" id="PF10988">
    <property type="entry name" value="DUF2807"/>
    <property type="match status" value="1"/>
</dbReference>
<dbReference type="EMBL" id="UOEP01000115">
    <property type="protein sequence ID" value="VAW20278.1"/>
    <property type="molecule type" value="Genomic_DNA"/>
</dbReference>
<dbReference type="PANTHER" id="PTHR39200:SF1">
    <property type="entry name" value="AUTO-TRANSPORTER ADHESIN HEAD GIN DOMAIN-CONTAINING PROTEIN-RELATED"/>
    <property type="match status" value="1"/>
</dbReference>
<gene>
    <name evidence="2" type="ORF">MNBD_BACTEROID01-2868</name>
</gene>
<sequence>MFDLVATSRGKRRLKVRKYLKSKIMKLKFIVPVIFFLGFVFSNPVSAKDEERNVPSFSEISLRIPGKLYIEQGKKQHIEINAESSTLEKIVTEVKGRKLIIRFTNKHFLWNNFKSGKISLYITVPEIDGLSISGSGDIIADKPITTRILTLAVSGSGDIRLDNLKAERVKAAISGSGDITIKDGGVADELSISISGSGNVKASGFKAKEANVKTAGSGDASVYAINSLNIRVAGSGDVYYDGDPAIDSSIAGSGGVKKIK</sequence>
<accession>A0A3B0TQP0</accession>
<reference evidence="2" key="1">
    <citation type="submission" date="2018-06" db="EMBL/GenBank/DDBJ databases">
        <authorList>
            <person name="Zhirakovskaya E."/>
        </authorList>
    </citation>
    <scope>NUCLEOTIDE SEQUENCE</scope>
</reference>
<dbReference type="AlphaFoldDB" id="A0A3B0TQP0"/>
<feature type="domain" description="Putative auto-transporter adhesin head GIN" evidence="1">
    <location>
        <begin position="57"/>
        <end position="244"/>
    </location>
</feature>
<evidence type="ECO:0000259" key="1">
    <source>
        <dbReference type="Pfam" id="PF10988"/>
    </source>
</evidence>
<evidence type="ECO:0000313" key="2">
    <source>
        <dbReference type="EMBL" id="VAW20278.1"/>
    </source>
</evidence>